<dbReference type="SUPFAM" id="SSF54695">
    <property type="entry name" value="POZ domain"/>
    <property type="match status" value="1"/>
</dbReference>
<keyword evidence="7" id="KW-1185">Reference proteome</keyword>
<proteinExistence type="inferred from homology"/>
<organism evidence="6 7">
    <name type="scientific">Cloeon dipterum</name>
    <dbReference type="NCBI Taxonomy" id="197152"/>
    <lineage>
        <taxon>Eukaryota</taxon>
        <taxon>Metazoa</taxon>
        <taxon>Ecdysozoa</taxon>
        <taxon>Arthropoda</taxon>
        <taxon>Hexapoda</taxon>
        <taxon>Insecta</taxon>
        <taxon>Pterygota</taxon>
        <taxon>Palaeoptera</taxon>
        <taxon>Ephemeroptera</taxon>
        <taxon>Pisciforma</taxon>
        <taxon>Baetidae</taxon>
        <taxon>Cloeon</taxon>
    </lineage>
</organism>
<dbReference type="GO" id="GO:0006511">
    <property type="term" value="P:ubiquitin-dependent protein catabolic process"/>
    <property type="evidence" value="ECO:0007669"/>
    <property type="project" value="InterPro"/>
</dbReference>
<protein>
    <recommendedName>
        <fullName evidence="3">Elongin-C</fullName>
    </recommendedName>
</protein>
<evidence type="ECO:0000256" key="3">
    <source>
        <dbReference type="ARBA" id="ARBA00021347"/>
    </source>
</evidence>
<evidence type="ECO:0000259" key="5">
    <source>
        <dbReference type="Pfam" id="PF03931"/>
    </source>
</evidence>
<dbReference type="Gene3D" id="3.30.710.10">
    <property type="entry name" value="Potassium Channel Kv1.1, Chain A"/>
    <property type="match status" value="1"/>
</dbReference>
<dbReference type="OrthoDB" id="249087at2759"/>
<evidence type="ECO:0000256" key="4">
    <source>
        <dbReference type="ARBA" id="ARBA00023242"/>
    </source>
</evidence>
<dbReference type="PANTHER" id="PTHR20648">
    <property type="entry name" value="ELONGIN-C"/>
    <property type="match status" value="1"/>
</dbReference>
<dbReference type="InterPro" id="IPR016073">
    <property type="entry name" value="Skp1_comp_POZ"/>
</dbReference>
<gene>
    <name evidence="6" type="ORF">CLODIP_2_CD08986</name>
</gene>
<keyword evidence="4" id="KW-0539">Nucleus</keyword>
<dbReference type="Pfam" id="PF03931">
    <property type="entry name" value="Skp1_POZ"/>
    <property type="match status" value="1"/>
</dbReference>
<dbReference type="InterPro" id="IPR011333">
    <property type="entry name" value="SKP1/BTB/POZ_sf"/>
</dbReference>
<dbReference type="FunFam" id="3.30.710.10:FF:000035">
    <property type="entry name" value="Elongin C transcription elongation factor"/>
    <property type="match status" value="1"/>
</dbReference>
<dbReference type="AlphaFoldDB" id="A0A8S1BNN1"/>
<dbReference type="Proteomes" id="UP000494165">
    <property type="component" value="Unassembled WGS sequence"/>
</dbReference>
<comment type="caution">
    <text evidence="6">The sequence shown here is derived from an EMBL/GenBank/DDBJ whole genome shotgun (WGS) entry which is preliminary data.</text>
</comment>
<evidence type="ECO:0000256" key="2">
    <source>
        <dbReference type="ARBA" id="ARBA00009993"/>
    </source>
</evidence>
<name>A0A8S1BNN1_9INSE</name>
<comment type="similarity">
    <text evidence="2">Belongs to the SKP1 family.</text>
</comment>
<evidence type="ECO:0000313" key="6">
    <source>
        <dbReference type="EMBL" id="CAB3360494.1"/>
    </source>
</evidence>
<evidence type="ECO:0000313" key="7">
    <source>
        <dbReference type="Proteomes" id="UP000494165"/>
    </source>
</evidence>
<comment type="subcellular location">
    <subcellularLocation>
        <location evidence="1">Nucleus</location>
    </subcellularLocation>
</comment>
<feature type="domain" description="SKP1 component POZ" evidence="5">
    <location>
        <begin position="13"/>
        <end position="77"/>
    </location>
</feature>
<dbReference type="SMART" id="SM00512">
    <property type="entry name" value="Skp1"/>
    <property type="match status" value="1"/>
</dbReference>
<dbReference type="EMBL" id="CADEPI010000003">
    <property type="protein sequence ID" value="CAB3360494.1"/>
    <property type="molecule type" value="Genomic_DNA"/>
</dbReference>
<accession>A0A8S1BNN1</accession>
<evidence type="ECO:0000256" key="1">
    <source>
        <dbReference type="ARBA" id="ARBA00004123"/>
    </source>
</evidence>
<dbReference type="GO" id="GO:0005634">
    <property type="term" value="C:nucleus"/>
    <property type="evidence" value="ECO:0007669"/>
    <property type="project" value="UniProtKB-SubCell"/>
</dbReference>
<sequence length="110" mass="12351">MAQAAENNGDADFVTLVSSEGKEFVVDRKIATTYSKTLGLMLDRSCLRFEGDSNKIHLSGLSSRVLEYVCKYFEHKRIYKNCPSVDIIPEFDVPLEHALDLLLAAHLLDC</sequence>
<dbReference type="InterPro" id="IPR001232">
    <property type="entry name" value="SKP1-like"/>
</dbReference>
<dbReference type="InterPro" id="IPR039948">
    <property type="entry name" value="ELC1"/>
</dbReference>
<reference evidence="6 7" key="1">
    <citation type="submission" date="2020-04" db="EMBL/GenBank/DDBJ databases">
        <authorList>
            <person name="Alioto T."/>
            <person name="Alioto T."/>
            <person name="Gomez Garrido J."/>
        </authorList>
    </citation>
    <scope>NUCLEOTIDE SEQUENCE [LARGE SCALE GENOMIC DNA]</scope>
</reference>